<keyword evidence="2" id="KW-0238">DNA-binding</keyword>
<evidence type="ECO:0000256" key="3">
    <source>
        <dbReference type="ARBA" id="ARBA00023163"/>
    </source>
</evidence>
<dbReference type="SMART" id="SM00354">
    <property type="entry name" value="HTH_LACI"/>
    <property type="match status" value="1"/>
</dbReference>
<dbReference type="Pfam" id="PF00356">
    <property type="entry name" value="LacI"/>
    <property type="match status" value="1"/>
</dbReference>
<dbReference type="InterPro" id="IPR046335">
    <property type="entry name" value="LacI/GalR-like_sensor"/>
</dbReference>
<evidence type="ECO:0000259" key="4">
    <source>
        <dbReference type="PROSITE" id="PS50932"/>
    </source>
</evidence>
<dbReference type="EMBL" id="CAEZXL010000031">
    <property type="protein sequence ID" value="CAB4681674.1"/>
    <property type="molecule type" value="Genomic_DNA"/>
</dbReference>
<dbReference type="PROSITE" id="PS00356">
    <property type="entry name" value="HTH_LACI_1"/>
    <property type="match status" value="1"/>
</dbReference>
<evidence type="ECO:0000256" key="2">
    <source>
        <dbReference type="ARBA" id="ARBA00023125"/>
    </source>
</evidence>
<dbReference type="Gene3D" id="3.40.50.2300">
    <property type="match status" value="2"/>
</dbReference>
<dbReference type="SUPFAM" id="SSF53822">
    <property type="entry name" value="Periplasmic binding protein-like I"/>
    <property type="match status" value="1"/>
</dbReference>
<dbReference type="Gene3D" id="1.10.260.40">
    <property type="entry name" value="lambda repressor-like DNA-binding domains"/>
    <property type="match status" value="1"/>
</dbReference>
<dbReference type="GO" id="GO:0000976">
    <property type="term" value="F:transcription cis-regulatory region binding"/>
    <property type="evidence" value="ECO:0007669"/>
    <property type="project" value="TreeGrafter"/>
</dbReference>
<proteinExistence type="predicted"/>
<dbReference type="InterPro" id="IPR010982">
    <property type="entry name" value="Lambda_DNA-bd_dom_sf"/>
</dbReference>
<name>A0A6J6N9T7_9ZZZZ</name>
<accession>A0A6J6N9T7</accession>
<dbReference type="AlphaFoldDB" id="A0A6J6N9T7"/>
<gene>
    <name evidence="5" type="ORF">UFOPK2373_00298</name>
</gene>
<dbReference type="GO" id="GO:0003700">
    <property type="term" value="F:DNA-binding transcription factor activity"/>
    <property type="evidence" value="ECO:0007669"/>
    <property type="project" value="TreeGrafter"/>
</dbReference>
<dbReference type="SUPFAM" id="SSF47413">
    <property type="entry name" value="lambda repressor-like DNA-binding domains"/>
    <property type="match status" value="1"/>
</dbReference>
<sequence length="340" mass="36541">MAGIVDVAREAGVSTATVSRALSGKDYVSQETKTLVQAVADRLGYVPSASAYTLVTGRTKNIGVVVPYVDRWFFSTALETVDRELVKAGYDVTLYNLSSGDDHRSSVFGRSLPRKRVDAVMCISVKMTDDEIAALAKVNKPIVALGGPIAGAKSIKINDTSAGRLATDHLLAMGHTNIAMIGQNEKDQKLFNVFNERRDGYETALKLAGIQPRPAWYKAVNKHAISEGYSAAKQLLGDPHNAPTAIFASSDELAVGAMLAAKDMGLKVPEDVSIVGVDNHELAEFFGITTIDQNVTGQAELLVKTMLQLLDDPEHAVQDVVEWPIELIVRGSTTKAKTVS</sequence>
<organism evidence="5">
    <name type="scientific">freshwater metagenome</name>
    <dbReference type="NCBI Taxonomy" id="449393"/>
    <lineage>
        <taxon>unclassified sequences</taxon>
        <taxon>metagenomes</taxon>
        <taxon>ecological metagenomes</taxon>
    </lineage>
</organism>
<evidence type="ECO:0000313" key="5">
    <source>
        <dbReference type="EMBL" id="CAB4681674.1"/>
    </source>
</evidence>
<dbReference type="InterPro" id="IPR000843">
    <property type="entry name" value="HTH_LacI"/>
</dbReference>
<dbReference type="PANTHER" id="PTHR30146:SF120">
    <property type="entry name" value="ALANINE RACEMASE"/>
    <property type="match status" value="1"/>
</dbReference>
<keyword evidence="3" id="KW-0804">Transcription</keyword>
<dbReference type="InterPro" id="IPR028082">
    <property type="entry name" value="Peripla_BP_I"/>
</dbReference>
<protein>
    <submittedName>
        <fullName evidence="5">Unannotated protein</fullName>
    </submittedName>
</protein>
<reference evidence="5" key="1">
    <citation type="submission" date="2020-05" db="EMBL/GenBank/DDBJ databases">
        <authorList>
            <person name="Chiriac C."/>
            <person name="Salcher M."/>
            <person name="Ghai R."/>
            <person name="Kavagutti S V."/>
        </authorList>
    </citation>
    <scope>NUCLEOTIDE SEQUENCE</scope>
</reference>
<dbReference type="CDD" id="cd01392">
    <property type="entry name" value="HTH_LacI"/>
    <property type="match status" value="1"/>
</dbReference>
<dbReference type="PANTHER" id="PTHR30146">
    <property type="entry name" value="LACI-RELATED TRANSCRIPTIONAL REPRESSOR"/>
    <property type="match status" value="1"/>
</dbReference>
<dbReference type="PROSITE" id="PS50932">
    <property type="entry name" value="HTH_LACI_2"/>
    <property type="match status" value="1"/>
</dbReference>
<dbReference type="CDD" id="cd06267">
    <property type="entry name" value="PBP1_LacI_sugar_binding-like"/>
    <property type="match status" value="1"/>
</dbReference>
<feature type="domain" description="HTH lacI-type" evidence="4">
    <location>
        <begin position="2"/>
        <end position="56"/>
    </location>
</feature>
<keyword evidence="1" id="KW-0805">Transcription regulation</keyword>
<dbReference type="Pfam" id="PF13377">
    <property type="entry name" value="Peripla_BP_3"/>
    <property type="match status" value="1"/>
</dbReference>
<evidence type="ECO:0000256" key="1">
    <source>
        <dbReference type="ARBA" id="ARBA00023015"/>
    </source>
</evidence>